<dbReference type="EMBL" id="VMSD01000005">
    <property type="protein sequence ID" value="KAF0846474.1"/>
    <property type="molecule type" value="Genomic_DNA"/>
</dbReference>
<gene>
    <name evidence="1" type="ORF">FNL39_105389</name>
</gene>
<proteinExistence type="predicted"/>
<accession>A0ABQ6YL04</accession>
<name>A0ABQ6YL04_9NOCA</name>
<organism evidence="1 2">
    <name type="scientific">Nocardia caishijiensis</name>
    <dbReference type="NCBI Taxonomy" id="184756"/>
    <lineage>
        <taxon>Bacteria</taxon>
        <taxon>Bacillati</taxon>
        <taxon>Actinomycetota</taxon>
        <taxon>Actinomycetes</taxon>
        <taxon>Mycobacteriales</taxon>
        <taxon>Nocardiaceae</taxon>
        <taxon>Nocardia</taxon>
    </lineage>
</organism>
<keyword evidence="2" id="KW-1185">Reference proteome</keyword>
<evidence type="ECO:0000313" key="1">
    <source>
        <dbReference type="EMBL" id="KAF0846474.1"/>
    </source>
</evidence>
<reference evidence="1 2" key="1">
    <citation type="submission" date="2019-07" db="EMBL/GenBank/DDBJ databases">
        <title>Genomic Encyclopedia of Type Strains, Phase IV (KMG-IV): sequencing the most valuable type-strain genomes for metagenomic binning, comparative biology and taxonomic classification.</title>
        <authorList>
            <person name="Goeker M."/>
        </authorList>
    </citation>
    <scope>NUCLEOTIDE SEQUENCE [LARGE SCALE GENOMIC DNA]</scope>
    <source>
        <strain evidence="1 2">DSM 44831</strain>
    </source>
</reference>
<evidence type="ECO:0000313" key="2">
    <source>
        <dbReference type="Proteomes" id="UP000798951"/>
    </source>
</evidence>
<protein>
    <recommendedName>
        <fullName evidence="3">Integrase</fullName>
    </recommendedName>
</protein>
<dbReference type="Proteomes" id="UP000798951">
    <property type="component" value="Unassembled WGS sequence"/>
</dbReference>
<evidence type="ECO:0008006" key="3">
    <source>
        <dbReference type="Google" id="ProtNLM"/>
    </source>
</evidence>
<sequence>MSGTHFIQVSKWLGHSTFTLTLNTYGDWIPEEDGGATILLPEPLAPVATSAPVVEVPSSVVPLFGRRSG</sequence>
<comment type="caution">
    <text evidence="1">The sequence shown here is derived from an EMBL/GenBank/DDBJ whole genome shotgun (WGS) entry which is preliminary data.</text>
</comment>